<name>A0ABR3QQH3_9PLEO</name>
<keyword evidence="2" id="KW-1185">Reference proteome</keyword>
<organism evidence="1 2">
    <name type="scientific">Paraconiothyrium brasiliense</name>
    <dbReference type="NCBI Taxonomy" id="300254"/>
    <lineage>
        <taxon>Eukaryota</taxon>
        <taxon>Fungi</taxon>
        <taxon>Dikarya</taxon>
        <taxon>Ascomycota</taxon>
        <taxon>Pezizomycotina</taxon>
        <taxon>Dothideomycetes</taxon>
        <taxon>Pleosporomycetidae</taxon>
        <taxon>Pleosporales</taxon>
        <taxon>Massarineae</taxon>
        <taxon>Didymosphaeriaceae</taxon>
        <taxon>Paraconiothyrium</taxon>
    </lineage>
</organism>
<evidence type="ECO:0000313" key="2">
    <source>
        <dbReference type="Proteomes" id="UP001521785"/>
    </source>
</evidence>
<reference evidence="1 2" key="1">
    <citation type="submission" date="2024-02" db="EMBL/GenBank/DDBJ databases">
        <title>De novo assembly and annotation of 12 fungi associated with fruit tree decline syndrome in Ontario, Canada.</title>
        <authorList>
            <person name="Sulman M."/>
            <person name="Ellouze W."/>
            <person name="Ilyukhin E."/>
        </authorList>
    </citation>
    <scope>NUCLEOTIDE SEQUENCE [LARGE SCALE GENOMIC DNA]</scope>
    <source>
        <strain evidence="1 2">M42-189</strain>
    </source>
</reference>
<sequence length="223" mass="24762">MSFVSLFDHVKALIGQHGEYTTLRDPIIFTRAQQPSPIPGPPLEEMVAHSLSAAQEAIHTTQPVGPAKEDLQLFKLLWDAAIDAMEKALEDGHLHFEARAWGIIGLAAGYMDPQTTSIAEKEEFAAYRNRLRAALESLPSLTSPHDAQASGVSPEQRVYLLTKAKREVHTCSNLLLQQFRKERWTNVRWYHGLAVAKRWVGNLASEQTVAADEDVQEVPEGSA</sequence>
<dbReference type="Proteomes" id="UP001521785">
    <property type="component" value="Unassembled WGS sequence"/>
</dbReference>
<gene>
    <name evidence="1" type="ORF">SLS60_010166</name>
</gene>
<protein>
    <submittedName>
        <fullName evidence="1">Uncharacterized protein</fullName>
    </submittedName>
</protein>
<evidence type="ECO:0000313" key="1">
    <source>
        <dbReference type="EMBL" id="KAL1594406.1"/>
    </source>
</evidence>
<dbReference type="EMBL" id="JAKJXO020000017">
    <property type="protein sequence ID" value="KAL1594406.1"/>
    <property type="molecule type" value="Genomic_DNA"/>
</dbReference>
<proteinExistence type="predicted"/>
<accession>A0ABR3QQH3</accession>
<comment type="caution">
    <text evidence="1">The sequence shown here is derived from an EMBL/GenBank/DDBJ whole genome shotgun (WGS) entry which is preliminary data.</text>
</comment>